<evidence type="ECO:0000313" key="2">
    <source>
        <dbReference type="EMBL" id="RAW51137.1"/>
    </source>
</evidence>
<gene>
    <name evidence="2" type="ORF">C4N25_03805</name>
    <name evidence="3" type="ORF">C7J97_13790</name>
</gene>
<dbReference type="EMBL" id="PXUP01000031">
    <property type="protein sequence ID" value="RCH42567.1"/>
    <property type="molecule type" value="Genomic_DNA"/>
</dbReference>
<organism evidence="2 4">
    <name type="scientific">Faecalibacterium prausnitzii</name>
    <dbReference type="NCBI Taxonomy" id="853"/>
    <lineage>
        <taxon>Bacteria</taxon>
        <taxon>Bacillati</taxon>
        <taxon>Bacillota</taxon>
        <taxon>Clostridia</taxon>
        <taxon>Eubacteriales</taxon>
        <taxon>Oscillospiraceae</taxon>
        <taxon>Faecalibacterium</taxon>
    </lineage>
</organism>
<feature type="coiled-coil region" evidence="1">
    <location>
        <begin position="10"/>
        <end position="44"/>
    </location>
</feature>
<accession>A0A329TMZ6</accession>
<dbReference type="Pfam" id="PF12958">
    <property type="entry name" value="DUF3847"/>
    <property type="match status" value="1"/>
</dbReference>
<evidence type="ECO:0000313" key="5">
    <source>
        <dbReference type="Proteomes" id="UP000252378"/>
    </source>
</evidence>
<dbReference type="EMBL" id="PRKZ01000002">
    <property type="protein sequence ID" value="RAW51137.1"/>
    <property type="molecule type" value="Genomic_DNA"/>
</dbReference>
<proteinExistence type="predicted"/>
<dbReference type="InterPro" id="IPR024215">
    <property type="entry name" value="DUF3847"/>
</dbReference>
<dbReference type="Proteomes" id="UP000252378">
    <property type="component" value="Unassembled WGS sequence"/>
</dbReference>
<protein>
    <recommendedName>
        <fullName evidence="6">DUF3847 domain-containing protein</fullName>
    </recommendedName>
</protein>
<reference evidence="2 4" key="1">
    <citation type="submission" date="2018-02" db="EMBL/GenBank/DDBJ databases">
        <title>Complete genome sequencing of Faecalibacterium prausnitzii strains isolated from the human gut.</title>
        <authorList>
            <person name="Fitzgerald B.C."/>
            <person name="Shkoporov A.N."/>
            <person name="Ross P.R."/>
            <person name="Hill C."/>
        </authorList>
    </citation>
    <scope>NUCLEOTIDE SEQUENCE [LARGE SCALE GENOMIC DNA]</scope>
    <source>
        <strain evidence="2 4">APC942/8-14-2</strain>
        <strain evidence="3 5">ATCC 27768</strain>
    </source>
</reference>
<evidence type="ECO:0000256" key="1">
    <source>
        <dbReference type="SAM" id="Coils"/>
    </source>
</evidence>
<keyword evidence="1" id="KW-0175">Coiled coil</keyword>
<name>A0A329TMZ6_9FIRM</name>
<sequence>MPLTQPKTDLAYLRNEKAKAEQKLRSCQHREKILERRMSELNRRERVHRLCTRAGMLESFLVCPGELTDDQVMELLKISFRQPEVVLALAKMVHDVHEKQNVPNPL</sequence>
<dbReference type="Proteomes" id="UP000251634">
    <property type="component" value="Unassembled WGS sequence"/>
</dbReference>
<dbReference type="AlphaFoldDB" id="A0A329TMZ6"/>
<evidence type="ECO:0008006" key="6">
    <source>
        <dbReference type="Google" id="ProtNLM"/>
    </source>
</evidence>
<dbReference type="RefSeq" id="WP_112115046.1">
    <property type="nucleotide sequence ID" value="NZ_JANGCR010000007.1"/>
</dbReference>
<evidence type="ECO:0000313" key="3">
    <source>
        <dbReference type="EMBL" id="RCH42567.1"/>
    </source>
</evidence>
<comment type="caution">
    <text evidence="2">The sequence shown here is derived from an EMBL/GenBank/DDBJ whole genome shotgun (WGS) entry which is preliminary data.</text>
</comment>
<evidence type="ECO:0000313" key="4">
    <source>
        <dbReference type="Proteomes" id="UP000251634"/>
    </source>
</evidence>